<dbReference type="AlphaFoldDB" id="M3Z0W5"/>
<proteinExistence type="predicted"/>
<dbReference type="STRING" id="9669.ENSMPUP00000017227"/>
<organism evidence="2">
    <name type="scientific">Mustela putorius furo</name>
    <name type="common">European domestic ferret</name>
    <name type="synonym">Mustela furo</name>
    <dbReference type="NCBI Taxonomy" id="9669"/>
    <lineage>
        <taxon>Eukaryota</taxon>
        <taxon>Metazoa</taxon>
        <taxon>Chordata</taxon>
        <taxon>Craniata</taxon>
        <taxon>Vertebrata</taxon>
        <taxon>Euteleostomi</taxon>
        <taxon>Mammalia</taxon>
        <taxon>Eutheria</taxon>
        <taxon>Laurasiatheria</taxon>
        <taxon>Carnivora</taxon>
        <taxon>Caniformia</taxon>
        <taxon>Musteloidea</taxon>
        <taxon>Mustelidae</taxon>
        <taxon>Mustelinae</taxon>
        <taxon>Mustela</taxon>
    </lineage>
</organism>
<protein>
    <submittedName>
        <fullName evidence="2">Uncharacterized protein</fullName>
    </submittedName>
</protein>
<dbReference type="Ensembl" id="ENSMPUT00000017483.1">
    <property type="protein sequence ID" value="ENSMPUP00000017227.1"/>
    <property type="gene ID" value="ENSMPUG00000017337.1"/>
</dbReference>
<accession>M3Z0W5</accession>
<dbReference type="InParanoid" id="M3Z0W5"/>
<dbReference type="HOGENOM" id="CLU_1991911_0_0_1"/>
<evidence type="ECO:0000313" key="2">
    <source>
        <dbReference type="Ensembl" id="ENSMPUP00000017227.1"/>
    </source>
</evidence>
<name>M3Z0W5_MUSPF</name>
<dbReference type="EMBL" id="AEYP01003253">
    <property type="status" value="NOT_ANNOTATED_CDS"/>
    <property type="molecule type" value="Genomic_DNA"/>
</dbReference>
<reference evidence="2" key="1">
    <citation type="submission" date="2024-06" db="UniProtKB">
        <authorList>
            <consortium name="Ensembl"/>
        </authorList>
    </citation>
    <scope>IDENTIFICATION</scope>
</reference>
<feature type="region of interest" description="Disordered" evidence="1">
    <location>
        <begin position="36"/>
        <end position="56"/>
    </location>
</feature>
<evidence type="ECO:0000256" key="1">
    <source>
        <dbReference type="SAM" id="MobiDB-lite"/>
    </source>
</evidence>
<sequence>MDVGQLTTGVCHDGFQYTSCQTLLLWVSLGPAPPGPAQMSLQPPTDSMVGPATSKSSAWNNTRSFFPAQGAPGWLSPFVKHLPSAPGYDPRVMSSSPTSGSRLIRESSAAPLAYSLDRSLPLCVK</sequence>